<accession>A0A7W5E0R1</accession>
<evidence type="ECO:0000313" key="3">
    <source>
        <dbReference type="Proteomes" id="UP000536179"/>
    </source>
</evidence>
<gene>
    <name evidence="2" type="ORF">FHS27_003544</name>
</gene>
<feature type="transmembrane region" description="Helical" evidence="1">
    <location>
        <begin position="192"/>
        <end position="220"/>
    </location>
</feature>
<dbReference type="AlphaFoldDB" id="A0A7W5E0R1"/>
<dbReference type="Proteomes" id="UP000536179">
    <property type="component" value="Unassembled WGS sequence"/>
</dbReference>
<organism evidence="2 3">
    <name type="scientific">Aporhodopirellula rubra</name>
    <dbReference type="NCBI Taxonomy" id="980271"/>
    <lineage>
        <taxon>Bacteria</taxon>
        <taxon>Pseudomonadati</taxon>
        <taxon>Planctomycetota</taxon>
        <taxon>Planctomycetia</taxon>
        <taxon>Pirellulales</taxon>
        <taxon>Pirellulaceae</taxon>
        <taxon>Aporhodopirellula</taxon>
    </lineage>
</organism>
<name>A0A7W5E0R1_9BACT</name>
<reference evidence="2 3" key="1">
    <citation type="submission" date="2020-08" db="EMBL/GenBank/DDBJ databases">
        <title>Genomic Encyclopedia of Type Strains, Phase III (KMG-III): the genomes of soil and plant-associated and newly described type strains.</title>
        <authorList>
            <person name="Whitman W."/>
        </authorList>
    </citation>
    <scope>NUCLEOTIDE SEQUENCE [LARGE SCALE GENOMIC DNA]</scope>
    <source>
        <strain evidence="2 3">CECT 8075</strain>
    </source>
</reference>
<dbReference type="RefSeq" id="WP_184306027.1">
    <property type="nucleotide sequence ID" value="NZ_JACHXU010000012.1"/>
</dbReference>
<feature type="transmembrane region" description="Helical" evidence="1">
    <location>
        <begin position="320"/>
        <end position="339"/>
    </location>
</feature>
<evidence type="ECO:0000313" key="2">
    <source>
        <dbReference type="EMBL" id="MBB3207717.1"/>
    </source>
</evidence>
<feature type="transmembrane region" description="Helical" evidence="1">
    <location>
        <begin position="140"/>
        <end position="156"/>
    </location>
</feature>
<dbReference type="PANTHER" id="PTHR37308">
    <property type="entry name" value="INTEGRAL MEMBRANE PROTEIN"/>
    <property type="match status" value="1"/>
</dbReference>
<protein>
    <submittedName>
        <fullName evidence="2">Putative membrane protein</fullName>
    </submittedName>
</protein>
<keyword evidence="1" id="KW-0812">Transmembrane</keyword>
<proteinExistence type="predicted"/>
<dbReference type="InterPro" id="IPR007163">
    <property type="entry name" value="VCA0040-like"/>
</dbReference>
<keyword evidence="1" id="KW-0472">Membrane</keyword>
<dbReference type="EMBL" id="JACHXU010000012">
    <property type="protein sequence ID" value="MBB3207717.1"/>
    <property type="molecule type" value="Genomic_DNA"/>
</dbReference>
<feature type="transmembrane region" description="Helical" evidence="1">
    <location>
        <begin position="108"/>
        <end position="128"/>
    </location>
</feature>
<feature type="transmembrane region" description="Helical" evidence="1">
    <location>
        <begin position="240"/>
        <end position="260"/>
    </location>
</feature>
<sequence>MTNASEIDDCNDLVPVDGCANSQQGDDAAPATQTHARHAGSFTGDFVNVFRGFCMGAADTVPGVSGGTVALILGHYDRLIAAISNIDSEAVGMLRARRWGSLIEKLDLRFTIALGVGIVAGIGSLAGLMHHLLLHQMNETMAVFFGLVLASVWVVRRNVARWTLGPILGTVAGIAIALAVSKIPASHGDINLVYLFLSASIAICAMILPGISGAFVLLLLGVYEPVIGMIKQFFKLNIDLAIISRLTVFAIGCGFGLLAFSRLLNYLLRHHHDLTMATLIGLMIGSIGRLWPLQAVTAETADLELKFQEHVFISASQYDGSVVILAVLAVVAAVVVLVANRVTRHANIEG</sequence>
<dbReference type="PANTHER" id="PTHR37308:SF1">
    <property type="entry name" value="POLYPRENYL-PHOSPHATE TRANSPORTER"/>
    <property type="match status" value="1"/>
</dbReference>
<feature type="transmembrane region" description="Helical" evidence="1">
    <location>
        <begin position="162"/>
        <end position="180"/>
    </location>
</feature>
<dbReference type="Pfam" id="PF04018">
    <property type="entry name" value="VCA0040-like"/>
    <property type="match status" value="1"/>
</dbReference>
<keyword evidence="3" id="KW-1185">Reference proteome</keyword>
<evidence type="ECO:0000256" key="1">
    <source>
        <dbReference type="SAM" id="Phobius"/>
    </source>
</evidence>
<comment type="caution">
    <text evidence="2">The sequence shown here is derived from an EMBL/GenBank/DDBJ whole genome shotgun (WGS) entry which is preliminary data.</text>
</comment>
<keyword evidence="1" id="KW-1133">Transmembrane helix</keyword>